<dbReference type="RefSeq" id="YP_009055766.1">
    <property type="nucleotide sequence ID" value="NC_024788.1"/>
</dbReference>
<reference evidence="2" key="1">
    <citation type="submission" date="2014-09" db="EMBL/GenBank/DDBJ databases">
        <title>Genomic characterization and comparison of seven Myoviridae bacteriophage infecting Bacillus thuringiensis.</title>
        <authorList>
            <person name="Sauder A.B."/>
            <person name="McKenzie Q.R."/>
            <person name="Temple L.M."/>
            <person name="Alexis B.K."/>
            <person name="Al-Atrache Z."/>
            <person name="Lewis L.O."/>
            <person name="Loesser-Casey K.E."/>
            <person name="Mitchell K.J."/>
        </authorList>
    </citation>
    <scope>NUCLEOTIDE SEQUENCE [LARGE SCALE GENOMIC DNA]</scope>
</reference>
<proteinExistence type="predicted"/>
<dbReference type="KEGG" id="vg:20283278"/>
<evidence type="ECO:0000313" key="2">
    <source>
        <dbReference type="Proteomes" id="UP000028561"/>
    </source>
</evidence>
<name>A0A075LZK3_9CAUD</name>
<organism evidence="1 2">
    <name type="scientific">Bacillus phage Riley</name>
    <dbReference type="NCBI Taxonomy" id="1486662"/>
    <lineage>
        <taxon>Viruses</taxon>
        <taxon>Duplodnaviria</taxon>
        <taxon>Heunggongvirae</taxon>
        <taxon>Uroviricota</taxon>
        <taxon>Caudoviricetes</taxon>
        <taxon>Herelleviridae</taxon>
        <taxon>Bastillevirinae</taxon>
        <taxon>Bequatrovirus</taxon>
        <taxon>Bequatrovirus riley</taxon>
    </lineage>
</organism>
<accession>A0A075LZK3</accession>
<protein>
    <submittedName>
        <fullName evidence="1">Uncharacterized protein</fullName>
    </submittedName>
</protein>
<sequence length="99" mass="11327">MINKYNAGDLVVCDWGSNKGKLYIIIKVLTDKNIYACKEYHMMDSKYYAYNDMTLTPCTMEHLSALPVLHLSALKTDLRNMKFYNSAGMVMNAVNKVYA</sequence>
<reference evidence="1 2" key="2">
    <citation type="journal article" date="2016" name="Virology (Lond)">
        <title>Genomic characterization and comparison of seven Myoviridae bacteriophage infecting Bacillus thuringiensis.</title>
        <authorList>
            <person name="Sauder A.B."/>
            <person name="Quinn M.R."/>
            <person name="Brouillette A."/>
            <person name="Caruso S."/>
            <person name="Cresawn S."/>
            <person name="Erill I."/>
            <person name="Lewis L."/>
            <person name="Loesser-Casey K."/>
            <person name="Pate M."/>
            <person name="Scott C."/>
            <person name="Stockwell S."/>
            <person name="Temple L."/>
        </authorList>
    </citation>
    <scope>NUCLEOTIDE SEQUENCE [LARGE SCALE GENOMIC DNA]</scope>
</reference>
<dbReference type="GeneID" id="20283278"/>
<keyword evidence="2" id="KW-1185">Reference proteome</keyword>
<evidence type="ECO:0000313" key="1">
    <source>
        <dbReference type="EMBL" id="AIF71877.1"/>
    </source>
</evidence>
<dbReference type="EMBL" id="KJ489402">
    <property type="protein sequence ID" value="AIF71877.1"/>
    <property type="molecule type" value="Genomic_DNA"/>
</dbReference>
<dbReference type="Proteomes" id="UP000028561">
    <property type="component" value="Segment"/>
</dbReference>